<organism evidence="2 3">
    <name type="scientific">Bimuria novae-zelandiae CBS 107.79</name>
    <dbReference type="NCBI Taxonomy" id="1447943"/>
    <lineage>
        <taxon>Eukaryota</taxon>
        <taxon>Fungi</taxon>
        <taxon>Dikarya</taxon>
        <taxon>Ascomycota</taxon>
        <taxon>Pezizomycotina</taxon>
        <taxon>Dothideomycetes</taxon>
        <taxon>Pleosporomycetidae</taxon>
        <taxon>Pleosporales</taxon>
        <taxon>Massarineae</taxon>
        <taxon>Didymosphaeriaceae</taxon>
        <taxon>Bimuria</taxon>
    </lineage>
</organism>
<evidence type="ECO:0000259" key="1">
    <source>
        <dbReference type="Pfam" id="PF05686"/>
    </source>
</evidence>
<dbReference type="InterPro" id="IPR051091">
    <property type="entry name" value="O-Glucosyltr/Glycosyltrsf_90"/>
</dbReference>
<dbReference type="AlphaFoldDB" id="A0A6A5UKN5"/>
<dbReference type="Pfam" id="PF05686">
    <property type="entry name" value="Glyco_transf_90"/>
    <property type="match status" value="1"/>
</dbReference>
<reference evidence="2" key="1">
    <citation type="journal article" date="2020" name="Stud. Mycol.">
        <title>101 Dothideomycetes genomes: a test case for predicting lifestyles and emergence of pathogens.</title>
        <authorList>
            <person name="Haridas S."/>
            <person name="Albert R."/>
            <person name="Binder M."/>
            <person name="Bloem J."/>
            <person name="Labutti K."/>
            <person name="Salamov A."/>
            <person name="Andreopoulos B."/>
            <person name="Baker S."/>
            <person name="Barry K."/>
            <person name="Bills G."/>
            <person name="Bluhm B."/>
            <person name="Cannon C."/>
            <person name="Castanera R."/>
            <person name="Culley D."/>
            <person name="Daum C."/>
            <person name="Ezra D."/>
            <person name="Gonzalez J."/>
            <person name="Henrissat B."/>
            <person name="Kuo A."/>
            <person name="Liang C."/>
            <person name="Lipzen A."/>
            <person name="Lutzoni F."/>
            <person name="Magnuson J."/>
            <person name="Mondo S."/>
            <person name="Nolan M."/>
            <person name="Ohm R."/>
            <person name="Pangilinan J."/>
            <person name="Park H.-J."/>
            <person name="Ramirez L."/>
            <person name="Alfaro M."/>
            <person name="Sun H."/>
            <person name="Tritt A."/>
            <person name="Yoshinaga Y."/>
            <person name="Zwiers L.-H."/>
            <person name="Turgeon B."/>
            <person name="Goodwin S."/>
            <person name="Spatafora J."/>
            <person name="Crous P."/>
            <person name="Grigoriev I."/>
        </authorList>
    </citation>
    <scope>NUCLEOTIDE SEQUENCE</scope>
    <source>
        <strain evidence="2">CBS 107.79</strain>
    </source>
</reference>
<gene>
    <name evidence="2" type="ORF">BU23DRAFT_626883</name>
</gene>
<dbReference type="PANTHER" id="PTHR12203">
    <property type="entry name" value="KDEL LYS-ASP-GLU-LEU CONTAINING - RELATED"/>
    <property type="match status" value="1"/>
</dbReference>
<evidence type="ECO:0000313" key="2">
    <source>
        <dbReference type="EMBL" id="KAF1965793.1"/>
    </source>
</evidence>
<dbReference type="InterPro" id="IPR006598">
    <property type="entry name" value="CAP10"/>
</dbReference>
<sequence>MRYYRYLIALGFACMLLFTSFIFMKMGSDAAAPPALGKTGMGANLSSFNLRFPNSIGEFEFESLERKNDFESYRLSTTRCSSEFKRLFHEIERAVAHRNKIGHVNESEIDLEWKPEGAVRAMIYNQKLYVLESKASDVFIVSRVLSTLHQIDRAVATSPEPLPNIEFSFVVSDIPDVEHHDHTIWSLTRLAIDEKMWLMPDFGYWSWPLELVGNYEKIRTEMKVNEVEWEEKVPKVLWRGTSKTNKLRGALIRVSQGKGWANIHEVKWKNRTDVVAGSAALSMVDHLATNFSYTLNGEATLAVGSTFSIVNP</sequence>
<dbReference type="OrthoDB" id="202415at2759"/>
<feature type="domain" description="Glycosyl transferase CAP10" evidence="1">
    <location>
        <begin position="108"/>
        <end position="298"/>
    </location>
</feature>
<dbReference type="Proteomes" id="UP000800036">
    <property type="component" value="Unassembled WGS sequence"/>
</dbReference>
<proteinExistence type="predicted"/>
<evidence type="ECO:0000313" key="3">
    <source>
        <dbReference type="Proteomes" id="UP000800036"/>
    </source>
</evidence>
<dbReference type="EMBL" id="ML976756">
    <property type="protein sequence ID" value="KAF1965793.1"/>
    <property type="molecule type" value="Genomic_DNA"/>
</dbReference>
<keyword evidence="3" id="KW-1185">Reference proteome</keyword>
<protein>
    <recommendedName>
        <fullName evidence="1">Glycosyl transferase CAP10 domain-containing protein</fullName>
    </recommendedName>
</protein>
<accession>A0A6A5UKN5</accession>
<dbReference type="PANTHER" id="PTHR12203:SF107">
    <property type="entry name" value="GLYCOSYL TRANSFERASE CAP10 DOMAIN-CONTAINING PROTEIN"/>
    <property type="match status" value="1"/>
</dbReference>
<name>A0A6A5UKN5_9PLEO</name>